<evidence type="ECO:0000259" key="1">
    <source>
        <dbReference type="Pfam" id="PF01522"/>
    </source>
</evidence>
<sequence>MSWPHERDFAPVHDRLPYHAIVDRACPPWPDDARIAVWVVPNIEHYEYLPPEGAVDPYPRTPHPDVRKFSYHDYGNRVGFWRMLEVLDRWEIPCTVSLNVAVLDHYPAIAEAMAARDWEFMSHGLYNTRYLTGLTKEQERACYDEANAVLRRHTGKHFAGMLGPNITGNSWTPDLMAEAGMTYHADWVHDERPSPLRTESGRWLVALPYNYSLNDAPLLMRSSAEGAAYARRCIAQFDELYGRDENVGRVMALPLHPFAIGQPHRVDYLDEVLAHLRAHSGVWIATASEIVRYYRETAMQDDLAALERAEDER</sequence>
<dbReference type="InterPro" id="IPR002509">
    <property type="entry name" value="NODB_dom"/>
</dbReference>
<dbReference type="GO" id="GO:0005975">
    <property type="term" value="P:carbohydrate metabolic process"/>
    <property type="evidence" value="ECO:0007669"/>
    <property type="project" value="InterPro"/>
</dbReference>
<dbReference type="Gene3D" id="3.20.20.370">
    <property type="entry name" value="Glycoside hydrolase/deacetylase"/>
    <property type="match status" value="1"/>
</dbReference>
<reference evidence="2" key="2">
    <citation type="submission" date="2018-05" db="EMBL/GenBank/DDBJ databases">
        <authorList>
            <person name="Moura L."/>
            <person name="Setubal J.C."/>
        </authorList>
    </citation>
    <scope>NUCLEOTIDE SEQUENCE</scope>
    <source>
        <strain evidence="2">ZC4RG45</strain>
    </source>
</reference>
<feature type="domain" description="NodB homology" evidence="1">
    <location>
        <begin position="73"/>
        <end position="183"/>
    </location>
</feature>
<reference evidence="2 4" key="3">
    <citation type="journal article" date="2021" name="BMC Genomics">
        <title>Genome-resolved metagenome and metatranscriptome analyses of thermophilic composting reveal key bacterial players and their metabolic interactions.</title>
        <authorList>
            <person name="Braga L.P.P."/>
            <person name="Pereira R.V."/>
            <person name="Martins L.F."/>
            <person name="Moura L.M.S."/>
            <person name="Sanchez F.B."/>
            <person name="Patane J.S.L."/>
            <person name="da Silva A.M."/>
            <person name="Setubal J.C."/>
        </authorList>
    </citation>
    <scope>NUCLEOTIDE SEQUENCE [LARGE SCALE GENOMIC DNA]</scope>
    <source>
        <strain evidence="2">ZC4RG45</strain>
    </source>
</reference>
<proteinExistence type="predicted"/>
<dbReference type="EMBL" id="QGUI01000159">
    <property type="protein sequence ID" value="PZM99473.1"/>
    <property type="molecule type" value="Genomic_DNA"/>
</dbReference>
<dbReference type="PANTHER" id="PTHR43123">
    <property type="entry name" value="POLYSACCHARIDE DEACETYLASE-RELATED"/>
    <property type="match status" value="1"/>
</dbReference>
<gene>
    <name evidence="2" type="ORF">DIU77_011060</name>
    <name evidence="3" type="ORF">DIU77_05715</name>
</gene>
<dbReference type="Pfam" id="PF01522">
    <property type="entry name" value="Polysacc_deac_1"/>
    <property type="match status" value="1"/>
</dbReference>
<dbReference type="GO" id="GO:0016810">
    <property type="term" value="F:hydrolase activity, acting on carbon-nitrogen (but not peptide) bonds"/>
    <property type="evidence" value="ECO:0007669"/>
    <property type="project" value="InterPro"/>
</dbReference>
<dbReference type="EMBL" id="QGUI02000128">
    <property type="protein sequence ID" value="MFO7192770.1"/>
    <property type="molecule type" value="Genomic_DNA"/>
</dbReference>
<reference evidence="3" key="1">
    <citation type="submission" date="2018-05" db="EMBL/GenBank/DDBJ databases">
        <authorList>
            <person name="Lanie J.A."/>
            <person name="Ng W.-L."/>
            <person name="Kazmierczak K.M."/>
            <person name="Andrzejewski T.M."/>
            <person name="Davidsen T.M."/>
            <person name="Wayne K.J."/>
            <person name="Tettelin H."/>
            <person name="Glass J.I."/>
            <person name="Rusch D."/>
            <person name="Podicherti R."/>
            <person name="Tsui H.-C.T."/>
            <person name="Winkler M.E."/>
        </authorList>
    </citation>
    <scope>NUCLEOTIDE SEQUENCE</scope>
    <source>
        <strain evidence="3">ZC4RG45</strain>
    </source>
</reference>
<comment type="caution">
    <text evidence="3">The sequence shown here is derived from an EMBL/GenBank/DDBJ whole genome shotgun (WGS) entry which is preliminary data.</text>
</comment>
<evidence type="ECO:0000313" key="2">
    <source>
        <dbReference type="EMBL" id="MFO7192770.1"/>
    </source>
</evidence>
<reference evidence="2" key="4">
    <citation type="submission" date="2023-08" db="EMBL/GenBank/DDBJ databases">
        <authorList>
            <person name="Guima S.E.S."/>
            <person name="Martins L.F."/>
            <person name="Silva A.M."/>
            <person name="Setubal J.C."/>
        </authorList>
    </citation>
    <scope>NUCLEOTIDE SEQUENCE</scope>
    <source>
        <strain evidence="2">ZC4RG45</strain>
    </source>
</reference>
<dbReference type="InterPro" id="IPR011330">
    <property type="entry name" value="Glyco_hydro/deAcase_b/a-brl"/>
</dbReference>
<dbReference type="SUPFAM" id="SSF88713">
    <property type="entry name" value="Glycoside hydrolase/deacetylase"/>
    <property type="match status" value="1"/>
</dbReference>
<organism evidence="3">
    <name type="scientific">Thermocrispum agreste</name>
    <dbReference type="NCBI Taxonomy" id="37925"/>
    <lineage>
        <taxon>Bacteria</taxon>
        <taxon>Bacillati</taxon>
        <taxon>Actinomycetota</taxon>
        <taxon>Actinomycetes</taxon>
        <taxon>Pseudonocardiales</taxon>
        <taxon>Pseudonocardiaceae</taxon>
        <taxon>Thermocrispum</taxon>
    </lineage>
</organism>
<accession>A0A2W4LP68</accession>
<dbReference type="AlphaFoldDB" id="A0A2W4LP68"/>
<evidence type="ECO:0000313" key="3">
    <source>
        <dbReference type="EMBL" id="PZM99473.1"/>
    </source>
</evidence>
<evidence type="ECO:0000313" key="4">
    <source>
        <dbReference type="Proteomes" id="UP000249324"/>
    </source>
</evidence>
<dbReference type="PANTHER" id="PTHR43123:SF4">
    <property type="entry name" value="POLYSACCHARIDE DEACETYLASE"/>
    <property type="match status" value="1"/>
</dbReference>
<dbReference type="Proteomes" id="UP000249324">
    <property type="component" value="Unassembled WGS sequence"/>
</dbReference>
<name>A0A2W4LP68_9PSEU</name>
<protein>
    <submittedName>
        <fullName evidence="2 3">Polysaccharide deacetylase</fullName>
    </submittedName>
</protein>